<organism evidence="16 17">
    <name type="scientific">Monoglobus pectinilyticus</name>
    <dbReference type="NCBI Taxonomy" id="1981510"/>
    <lineage>
        <taxon>Bacteria</taxon>
        <taxon>Bacillati</taxon>
        <taxon>Bacillota</taxon>
        <taxon>Clostridia</taxon>
        <taxon>Monoglobales</taxon>
        <taxon>Monoglobaceae</taxon>
        <taxon>Monoglobus</taxon>
    </lineage>
</organism>
<reference evidence="16 17" key="1">
    <citation type="submission" date="2017-04" db="EMBL/GenBank/DDBJ databases">
        <title>Monoglobus pectinilyticus 14 draft genome.</title>
        <authorList>
            <person name="Kim C."/>
            <person name="Rosendale D.I."/>
            <person name="Kelly W.J."/>
            <person name="Tannock G.W."/>
            <person name="Patchett M.L."/>
            <person name="Jordens J.Z."/>
        </authorList>
    </citation>
    <scope>NUCLEOTIDE SEQUENCE [LARGE SCALE GENOMIC DNA]</scope>
    <source>
        <strain evidence="16 17">14</strain>
    </source>
</reference>
<evidence type="ECO:0000256" key="13">
    <source>
        <dbReference type="PROSITE-ProRule" id="PRU00560"/>
    </source>
</evidence>
<protein>
    <recommendedName>
        <fullName evidence="2">ATP-dependent DNA helicase PcrA</fullName>
        <ecNumber evidence="10">5.6.2.4</ecNumber>
    </recommendedName>
    <alternativeName>
        <fullName evidence="11">DNA 3'-5' helicase PcrA</fullName>
    </alternativeName>
</protein>
<dbReference type="GO" id="GO:0005829">
    <property type="term" value="C:cytosol"/>
    <property type="evidence" value="ECO:0007669"/>
    <property type="project" value="TreeGrafter"/>
</dbReference>
<keyword evidence="8" id="KW-0413">Isomerase</keyword>
<dbReference type="Gene3D" id="3.40.50.300">
    <property type="entry name" value="P-loop containing nucleotide triphosphate hydrolases"/>
    <property type="match status" value="3"/>
</dbReference>
<dbReference type="OrthoDB" id="9810135at2"/>
<evidence type="ECO:0000256" key="2">
    <source>
        <dbReference type="ARBA" id="ARBA00014807"/>
    </source>
</evidence>
<dbReference type="EC" id="5.6.2.4" evidence="10"/>
<keyword evidence="3 13" id="KW-0547">Nucleotide-binding</keyword>
<dbReference type="PROSITE" id="PS51217">
    <property type="entry name" value="UVRD_HELICASE_CTER"/>
    <property type="match status" value="1"/>
</dbReference>
<keyword evidence="5 13" id="KW-0347">Helicase</keyword>
<dbReference type="InterPro" id="IPR027417">
    <property type="entry name" value="P-loop_NTPase"/>
</dbReference>
<dbReference type="EMBL" id="CP020991">
    <property type="protein sequence ID" value="AUO20352.1"/>
    <property type="molecule type" value="Genomic_DNA"/>
</dbReference>
<dbReference type="GO" id="GO:0009314">
    <property type="term" value="P:response to radiation"/>
    <property type="evidence" value="ECO:0007669"/>
    <property type="project" value="UniProtKB-ARBA"/>
</dbReference>
<dbReference type="Gene3D" id="1.10.486.10">
    <property type="entry name" value="PCRA, domain 4"/>
    <property type="match status" value="1"/>
</dbReference>
<keyword evidence="7" id="KW-0238">DNA-binding</keyword>
<keyword evidence="17" id="KW-1185">Reference proteome</keyword>
<dbReference type="GO" id="GO:0016887">
    <property type="term" value="F:ATP hydrolysis activity"/>
    <property type="evidence" value="ECO:0007669"/>
    <property type="project" value="RHEA"/>
</dbReference>
<dbReference type="PROSITE" id="PS51198">
    <property type="entry name" value="UVRD_HELICASE_ATP_BIND"/>
    <property type="match status" value="1"/>
</dbReference>
<dbReference type="PANTHER" id="PTHR11070:SF2">
    <property type="entry name" value="ATP-DEPENDENT DNA HELICASE SRS2"/>
    <property type="match status" value="1"/>
</dbReference>
<dbReference type="InterPro" id="IPR014017">
    <property type="entry name" value="DNA_helicase_UvrD-like_C"/>
</dbReference>
<name>A0A2K9P515_9FIRM</name>
<dbReference type="GO" id="GO:0003677">
    <property type="term" value="F:DNA binding"/>
    <property type="evidence" value="ECO:0007669"/>
    <property type="project" value="UniProtKB-KW"/>
</dbReference>
<sequence>MIKIDFLSLRRSIIDKEYKNLNERQKEAVFTTEGPILVLAGAGSGKTTVIIHKIAHLIKYGKAYMSQHIPDNITEQEIEFLEWYLNGELDELTPEIENYLSEEPVKPYNILAITFTNKAAGELKARLEKSLGAVGNDVFASTFHSMCVRFLRRDIDKIGYEKAFTIYDSADQQTVVKECLKELEIDDKKYPPRKVLSLISGAKDKLIDADEYMDGCQSDYYLKKVADIYKLYQRKLKSNNALDFDDLIVLTVRLFEECPEVLQYYQNKFKYILVDEYQDTNHAQYRLVSLLANKHKNLCVVGDDDQSIYKFRGADIQNILGFEQEFSNCKVIKLEENYRSTQHILDAANSVIKHNDGRKGKELWTSNGEGEKISLYIADNEHSEAQSIVENILNLNANLNDTVILYRLNAQSRIIEDTLLRNAIPYKVLGGLRFYDRKEIKDISSYLRLIVNTNDDIALRRVINEPKRGIGNTTLERVHSVSVRNALSMFEVCERADEFDEFNSSASAKLKKFSELINNFKRELDEGMGLELFVKLVMKGSGMIEALSTEKTVENQTRLENLDEFISMVQEAVREDEAITLDQLLENISLVSDIDNYDEAQECVTLMTLHSAKGLEFPNVFLIGMEESVFPSARSFGVQEELEEERRLCYVGITRAKKRLFLSAARQRTLFGQTKYNMPSRFLEEIPEELVDKKMDTLAYSAGSTESSYKYAGETKNTYGGFGDSGFLKKAPEKTLQDETSYIIGDKVKHRKFGIGTVVSAQQMGKDCLVVVDFESVGQKKMMAAYANFERVE</sequence>
<evidence type="ECO:0000256" key="5">
    <source>
        <dbReference type="ARBA" id="ARBA00022806"/>
    </source>
</evidence>
<accession>A0A2K9P515</accession>
<dbReference type="GO" id="GO:0005524">
    <property type="term" value="F:ATP binding"/>
    <property type="evidence" value="ECO:0007669"/>
    <property type="project" value="UniProtKB-UniRule"/>
</dbReference>
<evidence type="ECO:0000256" key="10">
    <source>
        <dbReference type="ARBA" id="ARBA00034808"/>
    </source>
</evidence>
<evidence type="ECO:0000256" key="1">
    <source>
        <dbReference type="ARBA" id="ARBA00009922"/>
    </source>
</evidence>
<dbReference type="RefSeq" id="WP_102366478.1">
    <property type="nucleotide sequence ID" value="NZ_CP020991.1"/>
</dbReference>
<comment type="similarity">
    <text evidence="1">Belongs to the helicase family. UvrD subfamily.</text>
</comment>
<evidence type="ECO:0000256" key="9">
    <source>
        <dbReference type="ARBA" id="ARBA00034617"/>
    </source>
</evidence>
<dbReference type="GeneID" id="98063582"/>
<dbReference type="Gene3D" id="1.10.10.160">
    <property type="match status" value="1"/>
</dbReference>
<proteinExistence type="inferred from homology"/>
<evidence type="ECO:0000313" key="16">
    <source>
        <dbReference type="EMBL" id="AUO20352.1"/>
    </source>
</evidence>
<gene>
    <name evidence="16" type="ORF">B9O19_02210</name>
</gene>
<feature type="binding site" evidence="13">
    <location>
        <begin position="40"/>
        <end position="47"/>
    </location>
    <ligand>
        <name>ATP</name>
        <dbReference type="ChEBI" id="CHEBI:30616"/>
    </ligand>
</feature>
<dbReference type="InterPro" id="IPR000212">
    <property type="entry name" value="DNA_helicase_UvrD/REP"/>
</dbReference>
<feature type="domain" description="UvrD-like helicase C-terminal" evidence="15">
    <location>
        <begin position="342"/>
        <end position="614"/>
    </location>
</feature>
<dbReference type="CDD" id="cd17932">
    <property type="entry name" value="DEXQc_UvrD"/>
    <property type="match status" value="1"/>
</dbReference>
<evidence type="ECO:0000256" key="8">
    <source>
        <dbReference type="ARBA" id="ARBA00023235"/>
    </source>
</evidence>
<evidence type="ECO:0000256" key="11">
    <source>
        <dbReference type="ARBA" id="ARBA00034900"/>
    </source>
</evidence>
<dbReference type="AlphaFoldDB" id="A0A2K9P515"/>
<dbReference type="GO" id="GO:0043138">
    <property type="term" value="F:3'-5' DNA helicase activity"/>
    <property type="evidence" value="ECO:0007669"/>
    <property type="project" value="UniProtKB-EC"/>
</dbReference>
<comment type="catalytic activity">
    <reaction evidence="12">
        <text>ATP + H2O = ADP + phosphate + H(+)</text>
        <dbReference type="Rhea" id="RHEA:13065"/>
        <dbReference type="ChEBI" id="CHEBI:15377"/>
        <dbReference type="ChEBI" id="CHEBI:15378"/>
        <dbReference type="ChEBI" id="CHEBI:30616"/>
        <dbReference type="ChEBI" id="CHEBI:43474"/>
        <dbReference type="ChEBI" id="CHEBI:456216"/>
        <dbReference type="EC" id="5.6.2.4"/>
    </reaction>
</comment>
<keyword evidence="6 13" id="KW-0067">ATP-binding</keyword>
<dbReference type="KEGG" id="mpec:B9O19_02210"/>
<dbReference type="PANTHER" id="PTHR11070">
    <property type="entry name" value="UVRD / RECB / PCRA DNA HELICASE FAMILY MEMBER"/>
    <property type="match status" value="1"/>
</dbReference>
<evidence type="ECO:0000256" key="12">
    <source>
        <dbReference type="ARBA" id="ARBA00048988"/>
    </source>
</evidence>
<dbReference type="Pfam" id="PF13361">
    <property type="entry name" value="UvrD_C"/>
    <property type="match status" value="1"/>
</dbReference>
<dbReference type="InterPro" id="IPR013986">
    <property type="entry name" value="DExx_box_DNA_helicase_dom_sf"/>
</dbReference>
<evidence type="ECO:0000256" key="7">
    <source>
        <dbReference type="ARBA" id="ARBA00023125"/>
    </source>
</evidence>
<dbReference type="FunFam" id="1.10.10.160:FF:000001">
    <property type="entry name" value="ATP-dependent DNA helicase"/>
    <property type="match status" value="1"/>
</dbReference>
<evidence type="ECO:0000256" key="3">
    <source>
        <dbReference type="ARBA" id="ARBA00022741"/>
    </source>
</evidence>
<comment type="catalytic activity">
    <reaction evidence="9">
        <text>Couples ATP hydrolysis with the unwinding of duplex DNA by translocating in the 3'-5' direction.</text>
        <dbReference type="EC" id="5.6.2.4"/>
    </reaction>
</comment>
<dbReference type="Pfam" id="PF00580">
    <property type="entry name" value="UvrD-helicase"/>
    <property type="match status" value="2"/>
</dbReference>
<dbReference type="SUPFAM" id="SSF52540">
    <property type="entry name" value="P-loop containing nucleoside triphosphate hydrolases"/>
    <property type="match status" value="1"/>
</dbReference>
<dbReference type="FunFam" id="1.10.486.10:FF:000003">
    <property type="entry name" value="ATP-dependent DNA helicase"/>
    <property type="match status" value="1"/>
</dbReference>
<evidence type="ECO:0000259" key="14">
    <source>
        <dbReference type="PROSITE" id="PS51198"/>
    </source>
</evidence>
<feature type="domain" description="UvrD-like helicase ATP-binding" evidence="14">
    <location>
        <begin position="19"/>
        <end position="341"/>
    </location>
</feature>
<keyword evidence="4 13" id="KW-0378">Hydrolase</keyword>
<evidence type="ECO:0000256" key="6">
    <source>
        <dbReference type="ARBA" id="ARBA00022840"/>
    </source>
</evidence>
<dbReference type="Proteomes" id="UP000235589">
    <property type="component" value="Chromosome"/>
</dbReference>
<dbReference type="InterPro" id="IPR014016">
    <property type="entry name" value="UvrD-like_ATP-bd"/>
</dbReference>
<evidence type="ECO:0000256" key="4">
    <source>
        <dbReference type="ARBA" id="ARBA00022801"/>
    </source>
</evidence>
<dbReference type="GO" id="GO:0033202">
    <property type="term" value="C:DNA helicase complex"/>
    <property type="evidence" value="ECO:0007669"/>
    <property type="project" value="TreeGrafter"/>
</dbReference>
<evidence type="ECO:0000259" key="15">
    <source>
        <dbReference type="PROSITE" id="PS51217"/>
    </source>
</evidence>
<dbReference type="Pfam" id="PF21196">
    <property type="entry name" value="PcrA_UvrD_tudor"/>
    <property type="match status" value="1"/>
</dbReference>
<dbReference type="GO" id="GO:0000725">
    <property type="term" value="P:recombinational repair"/>
    <property type="evidence" value="ECO:0007669"/>
    <property type="project" value="TreeGrafter"/>
</dbReference>
<evidence type="ECO:0000313" key="17">
    <source>
        <dbReference type="Proteomes" id="UP000235589"/>
    </source>
</evidence>